<comment type="caution">
    <text evidence="7">The sequence shown here is derived from an EMBL/GenBank/DDBJ whole genome shotgun (WGS) entry which is preliminary data.</text>
</comment>
<reference evidence="7 8" key="1">
    <citation type="submission" date="2019-07" db="EMBL/GenBank/DDBJ databases">
        <title>R&amp;d 2014.</title>
        <authorList>
            <person name="Klenk H.-P."/>
        </authorList>
    </citation>
    <scope>NUCLEOTIDE SEQUENCE [LARGE SCALE GENOMIC DNA]</scope>
    <source>
        <strain evidence="7 8">DSM 43868</strain>
    </source>
</reference>
<evidence type="ECO:0000259" key="6">
    <source>
        <dbReference type="Pfam" id="PF01212"/>
    </source>
</evidence>
<dbReference type="PANTHER" id="PTHR48097">
    <property type="entry name" value="L-THREONINE ALDOLASE-RELATED"/>
    <property type="match status" value="1"/>
</dbReference>
<protein>
    <submittedName>
        <fullName evidence="7">L-threonine aldolase</fullName>
    </submittedName>
</protein>
<dbReference type="NCBIfam" id="NF041359">
    <property type="entry name" value="GntG_guanitoxin"/>
    <property type="match status" value="1"/>
</dbReference>
<name>A0A562I4U6_MICOL</name>
<dbReference type="PIRSF" id="PIRSF017617">
    <property type="entry name" value="Thr_aldolase"/>
    <property type="match status" value="1"/>
</dbReference>
<dbReference type="EMBL" id="VLKE01000001">
    <property type="protein sequence ID" value="TWH65714.1"/>
    <property type="molecule type" value="Genomic_DNA"/>
</dbReference>
<dbReference type="InterPro" id="IPR023603">
    <property type="entry name" value="Low_specificity_L-TA-like"/>
</dbReference>
<keyword evidence="4" id="KW-0456">Lyase</keyword>
<dbReference type="GO" id="GO:0006567">
    <property type="term" value="P:L-threonine catabolic process"/>
    <property type="evidence" value="ECO:0007669"/>
    <property type="project" value="TreeGrafter"/>
</dbReference>
<dbReference type="GO" id="GO:0005829">
    <property type="term" value="C:cytosol"/>
    <property type="evidence" value="ECO:0007669"/>
    <property type="project" value="TreeGrafter"/>
</dbReference>
<evidence type="ECO:0000256" key="4">
    <source>
        <dbReference type="ARBA" id="ARBA00023239"/>
    </source>
</evidence>
<evidence type="ECO:0000256" key="2">
    <source>
        <dbReference type="ARBA" id="ARBA00006966"/>
    </source>
</evidence>
<dbReference type="GO" id="GO:0006545">
    <property type="term" value="P:glycine biosynthetic process"/>
    <property type="evidence" value="ECO:0007669"/>
    <property type="project" value="TreeGrafter"/>
</dbReference>
<organism evidence="7 8">
    <name type="scientific">Micromonospora olivasterospora</name>
    <dbReference type="NCBI Taxonomy" id="1880"/>
    <lineage>
        <taxon>Bacteria</taxon>
        <taxon>Bacillati</taxon>
        <taxon>Actinomycetota</taxon>
        <taxon>Actinomycetes</taxon>
        <taxon>Micromonosporales</taxon>
        <taxon>Micromonosporaceae</taxon>
        <taxon>Micromonospora</taxon>
    </lineage>
</organism>
<proteinExistence type="inferred from homology"/>
<dbReference type="Pfam" id="PF01212">
    <property type="entry name" value="Beta_elim_lyase"/>
    <property type="match status" value="1"/>
</dbReference>
<evidence type="ECO:0000256" key="1">
    <source>
        <dbReference type="ARBA" id="ARBA00001933"/>
    </source>
</evidence>
<dbReference type="InterPro" id="IPR015421">
    <property type="entry name" value="PyrdxlP-dep_Trfase_major"/>
</dbReference>
<feature type="modified residue" description="N6-(pyridoxal phosphate)lysine" evidence="5">
    <location>
        <position position="215"/>
    </location>
</feature>
<evidence type="ECO:0000256" key="5">
    <source>
        <dbReference type="PIRSR" id="PIRSR017617-1"/>
    </source>
</evidence>
<evidence type="ECO:0000256" key="3">
    <source>
        <dbReference type="ARBA" id="ARBA00022898"/>
    </source>
</evidence>
<dbReference type="PANTHER" id="PTHR48097:SF9">
    <property type="entry name" value="L-THREONINE ALDOLASE"/>
    <property type="match status" value="1"/>
</dbReference>
<gene>
    <name evidence="7" type="ORF">JD77_00652</name>
</gene>
<comment type="cofactor">
    <cofactor evidence="1">
        <name>pyridoxal 5'-phosphate</name>
        <dbReference type="ChEBI" id="CHEBI:597326"/>
    </cofactor>
</comment>
<evidence type="ECO:0000313" key="7">
    <source>
        <dbReference type="EMBL" id="TWH65714.1"/>
    </source>
</evidence>
<dbReference type="FunFam" id="3.40.640.10:FF:000030">
    <property type="entry name" value="Low-specificity L-threonine aldolase"/>
    <property type="match status" value="1"/>
</dbReference>
<feature type="domain" description="Aromatic amino acid beta-eliminating lyase/threonine aldolase" evidence="6">
    <location>
        <begin position="19"/>
        <end position="295"/>
    </location>
</feature>
<dbReference type="InterPro" id="IPR015424">
    <property type="entry name" value="PyrdxlP-dep_Trfase"/>
</dbReference>
<dbReference type="SUPFAM" id="SSF53383">
    <property type="entry name" value="PLP-dependent transferases"/>
    <property type="match status" value="1"/>
</dbReference>
<evidence type="ECO:0000313" key="8">
    <source>
        <dbReference type="Proteomes" id="UP000319825"/>
    </source>
</evidence>
<dbReference type="InterPro" id="IPR015422">
    <property type="entry name" value="PyrdxlP-dep_Trfase_small"/>
</dbReference>
<dbReference type="GO" id="GO:0008732">
    <property type="term" value="F:L-allo-threonine aldolase activity"/>
    <property type="evidence" value="ECO:0007669"/>
    <property type="project" value="TreeGrafter"/>
</dbReference>
<dbReference type="AlphaFoldDB" id="A0A562I4U6"/>
<comment type="similarity">
    <text evidence="2">Belongs to the threonine aldolase family.</text>
</comment>
<dbReference type="Proteomes" id="UP000319825">
    <property type="component" value="Unassembled WGS sequence"/>
</dbReference>
<dbReference type="Gene3D" id="3.90.1150.10">
    <property type="entry name" value="Aspartate Aminotransferase, domain 1"/>
    <property type="match status" value="1"/>
</dbReference>
<dbReference type="InterPro" id="IPR001597">
    <property type="entry name" value="ArAA_b-elim_lyase/Thr_aldolase"/>
</dbReference>
<sequence>MRAPQSAAVRTTVAEDLIDLRSDTVTRPTAGMREAMAAAEVGDDVYGEDPTVNGLEAEVAALFGHEAALFAPTGSMANQIALQLLVPPGDELLCDADAHVVTYEIGAAAAYGGISSRTWPAVGADVDPDVVAGMIRPDGYFAVPTRAIAVEQTHNRGGGGVIPLATLRELRRVADDAGLALHCDGARIWHAHVADGVPLAEYGRLFDTMSVCLSKGLGAPVGSLVVGSAEKIARARMVRKRMGGGMRQAGVLAAAGRYALAHHVGRLAEDHAKAARLAEAVAPYGVLAAVVRTNVVPLDLTKSPLDARALAAAAREEGVLVSVLGPRTARLVTHMDVDDAAVDRAAAALTRILRA</sequence>
<keyword evidence="8" id="KW-1185">Reference proteome</keyword>
<dbReference type="Gene3D" id="3.40.640.10">
    <property type="entry name" value="Type I PLP-dependent aspartate aminotransferase-like (Major domain)"/>
    <property type="match status" value="1"/>
</dbReference>
<keyword evidence="3" id="KW-0663">Pyridoxal phosphate</keyword>
<accession>A0A562I4U6</accession>